<evidence type="ECO:0000256" key="1">
    <source>
        <dbReference type="SAM" id="MobiDB-lite"/>
    </source>
</evidence>
<feature type="region of interest" description="Disordered" evidence="1">
    <location>
        <begin position="82"/>
        <end position="129"/>
    </location>
</feature>
<reference evidence="2" key="1">
    <citation type="submission" date="2022-05" db="EMBL/GenBank/DDBJ databases">
        <title>The Musa troglodytarum L. genome provides insights into the mechanism of non-climacteric behaviour and enrichment of carotenoids.</title>
        <authorList>
            <person name="Wang J."/>
        </authorList>
    </citation>
    <scope>NUCLEOTIDE SEQUENCE</scope>
    <source>
        <tissue evidence="2">Leaf</tissue>
    </source>
</reference>
<organism evidence="2 3">
    <name type="scientific">Musa troglodytarum</name>
    <name type="common">fe'i banana</name>
    <dbReference type="NCBI Taxonomy" id="320322"/>
    <lineage>
        <taxon>Eukaryota</taxon>
        <taxon>Viridiplantae</taxon>
        <taxon>Streptophyta</taxon>
        <taxon>Embryophyta</taxon>
        <taxon>Tracheophyta</taxon>
        <taxon>Spermatophyta</taxon>
        <taxon>Magnoliopsida</taxon>
        <taxon>Liliopsida</taxon>
        <taxon>Zingiberales</taxon>
        <taxon>Musaceae</taxon>
        <taxon>Musa</taxon>
    </lineage>
</organism>
<protein>
    <submittedName>
        <fullName evidence="2">Uncharacterized protein</fullName>
    </submittedName>
</protein>
<keyword evidence="3" id="KW-1185">Reference proteome</keyword>
<evidence type="ECO:0000313" key="2">
    <source>
        <dbReference type="EMBL" id="URE14228.1"/>
    </source>
</evidence>
<proteinExistence type="predicted"/>
<evidence type="ECO:0000313" key="3">
    <source>
        <dbReference type="Proteomes" id="UP001055439"/>
    </source>
</evidence>
<gene>
    <name evidence="2" type="ORF">MUK42_10412</name>
</gene>
<dbReference type="OrthoDB" id="1350766at2759"/>
<name>A0A9E7KBM1_9LILI</name>
<feature type="compositionally biased region" description="Basic and acidic residues" evidence="1">
    <location>
        <begin position="37"/>
        <end position="46"/>
    </location>
</feature>
<feature type="region of interest" description="Disordered" evidence="1">
    <location>
        <begin position="31"/>
        <end position="51"/>
    </location>
</feature>
<dbReference type="AlphaFoldDB" id="A0A9E7KBM1"/>
<dbReference type="Proteomes" id="UP001055439">
    <property type="component" value="Chromosome 7"/>
</dbReference>
<sequence>MALKEEEEDGEWGCWDLGGMGRGIAISWDGLHEEEENERKEEENNERGLSSMGGGLLSVGWLVSVGRGRGGEEEVVVRVREQRGELSRRRRLSRSLGTKEEGGEGGEDVGGGREGTRWQWGEGGQDADMGEADASHQRLWLDLYIGIFIEFIPCSFIEKEASHVEGCIPELALESNVMLSVG</sequence>
<feature type="compositionally biased region" description="Acidic residues" evidence="1">
    <location>
        <begin position="1"/>
        <end position="11"/>
    </location>
</feature>
<dbReference type="EMBL" id="CP097509">
    <property type="protein sequence ID" value="URE14228.1"/>
    <property type="molecule type" value="Genomic_DNA"/>
</dbReference>
<accession>A0A9E7KBM1</accession>
<feature type="region of interest" description="Disordered" evidence="1">
    <location>
        <begin position="1"/>
        <end position="20"/>
    </location>
</feature>